<dbReference type="InterPro" id="IPR036047">
    <property type="entry name" value="F-box-like_dom_sf"/>
</dbReference>
<feature type="domain" description="F-box" evidence="1">
    <location>
        <begin position="1"/>
        <end position="47"/>
    </location>
</feature>
<sequence>MVALSSMPEDILLLLFKFFAVSDTLNVRQTCRRLRDISLLRIVWINFNQSLVLSCNLDSPTLEADVRRASRVASKWQSGHVHPASEFEFTATLSTAITDVRFVKKRWVLTVSSAIWSTLSIWDWAAKGAKCSEWSPHGAMFEGALSVNTDHDANACIAILTTNLDNERSVVLLSVDDAGKLSVLCTIPTNLRPMSLHGPLLALCDEGSGTTLYNTSTQETINLESEQVHFIDHAIDVVFSPSHVLVVRARSIHLFAYPSAKHVDSHSFGWVDGMSVAYNPHTNGFSVLVRHQSDNPWTADTSTLQLHTIPPAQGDLEGYQFPPVPAIEVCSPRGAMRCPKVVLGKYGTALWIRPHERSLVADESSVMLAEETLVAAVFPGALNAGKEVVSSWICSNAFNNWTAFDYDEDRGLMVIASSFGKVLFVEL</sequence>
<evidence type="ECO:0000259" key="1">
    <source>
        <dbReference type="PROSITE" id="PS50181"/>
    </source>
</evidence>
<dbReference type="Pfam" id="PF12937">
    <property type="entry name" value="F-box-like"/>
    <property type="match status" value="1"/>
</dbReference>
<organism evidence="2 3">
    <name type="scientific">Cylindrobasidium torrendii FP15055 ss-10</name>
    <dbReference type="NCBI Taxonomy" id="1314674"/>
    <lineage>
        <taxon>Eukaryota</taxon>
        <taxon>Fungi</taxon>
        <taxon>Dikarya</taxon>
        <taxon>Basidiomycota</taxon>
        <taxon>Agaricomycotina</taxon>
        <taxon>Agaricomycetes</taxon>
        <taxon>Agaricomycetidae</taxon>
        <taxon>Agaricales</taxon>
        <taxon>Marasmiineae</taxon>
        <taxon>Physalacriaceae</taxon>
        <taxon>Cylindrobasidium</taxon>
    </lineage>
</organism>
<gene>
    <name evidence="2" type="ORF">CYLTODRAFT_494450</name>
</gene>
<dbReference type="SUPFAM" id="SSF81383">
    <property type="entry name" value="F-box domain"/>
    <property type="match status" value="1"/>
</dbReference>
<name>A0A0D7AWI9_9AGAR</name>
<dbReference type="SMART" id="SM00256">
    <property type="entry name" value="FBOX"/>
    <property type="match status" value="1"/>
</dbReference>
<dbReference type="AlphaFoldDB" id="A0A0D7AWI9"/>
<proteinExistence type="predicted"/>
<protein>
    <recommendedName>
        <fullName evidence="1">F-box domain-containing protein</fullName>
    </recommendedName>
</protein>
<dbReference type="PROSITE" id="PS50181">
    <property type="entry name" value="FBOX"/>
    <property type="match status" value="1"/>
</dbReference>
<accession>A0A0D7AWI9</accession>
<dbReference type="OrthoDB" id="3034442at2759"/>
<evidence type="ECO:0000313" key="2">
    <source>
        <dbReference type="EMBL" id="KIY62728.1"/>
    </source>
</evidence>
<dbReference type="EMBL" id="KN880754">
    <property type="protein sequence ID" value="KIY62728.1"/>
    <property type="molecule type" value="Genomic_DNA"/>
</dbReference>
<keyword evidence="3" id="KW-1185">Reference proteome</keyword>
<dbReference type="STRING" id="1314674.A0A0D7AWI9"/>
<evidence type="ECO:0000313" key="3">
    <source>
        <dbReference type="Proteomes" id="UP000054007"/>
    </source>
</evidence>
<dbReference type="InterPro" id="IPR001810">
    <property type="entry name" value="F-box_dom"/>
</dbReference>
<reference evidence="2 3" key="1">
    <citation type="journal article" date="2015" name="Fungal Genet. Biol.">
        <title>Evolution of novel wood decay mechanisms in Agaricales revealed by the genome sequences of Fistulina hepatica and Cylindrobasidium torrendii.</title>
        <authorList>
            <person name="Floudas D."/>
            <person name="Held B.W."/>
            <person name="Riley R."/>
            <person name="Nagy L.G."/>
            <person name="Koehler G."/>
            <person name="Ransdell A.S."/>
            <person name="Younus H."/>
            <person name="Chow J."/>
            <person name="Chiniquy J."/>
            <person name="Lipzen A."/>
            <person name="Tritt A."/>
            <person name="Sun H."/>
            <person name="Haridas S."/>
            <person name="LaButti K."/>
            <person name="Ohm R.A."/>
            <person name="Kues U."/>
            <person name="Blanchette R.A."/>
            <person name="Grigoriev I.V."/>
            <person name="Minto R.E."/>
            <person name="Hibbett D.S."/>
        </authorList>
    </citation>
    <scope>NUCLEOTIDE SEQUENCE [LARGE SCALE GENOMIC DNA]</scope>
    <source>
        <strain evidence="2 3">FP15055 ss-10</strain>
    </source>
</reference>
<dbReference type="Proteomes" id="UP000054007">
    <property type="component" value="Unassembled WGS sequence"/>
</dbReference>
<dbReference type="CDD" id="cd09917">
    <property type="entry name" value="F-box_SF"/>
    <property type="match status" value="1"/>
</dbReference>